<reference evidence="1" key="1">
    <citation type="journal article" date="2014" name="Front. Microbiol.">
        <title>High frequency of phylogenetically diverse reductive dehalogenase-homologous genes in deep subseafloor sedimentary metagenomes.</title>
        <authorList>
            <person name="Kawai M."/>
            <person name="Futagami T."/>
            <person name="Toyoda A."/>
            <person name="Takaki Y."/>
            <person name="Nishi S."/>
            <person name="Hori S."/>
            <person name="Arai W."/>
            <person name="Tsubouchi T."/>
            <person name="Morono Y."/>
            <person name="Uchiyama I."/>
            <person name="Ito T."/>
            <person name="Fujiyama A."/>
            <person name="Inagaki F."/>
            <person name="Takami H."/>
        </authorList>
    </citation>
    <scope>NUCLEOTIDE SEQUENCE</scope>
    <source>
        <strain evidence="1">Expedition CK06-06</strain>
    </source>
</reference>
<gene>
    <name evidence="1" type="ORF">S01H4_46660</name>
</gene>
<accession>X1BAE4</accession>
<organism evidence="1">
    <name type="scientific">marine sediment metagenome</name>
    <dbReference type="NCBI Taxonomy" id="412755"/>
    <lineage>
        <taxon>unclassified sequences</taxon>
        <taxon>metagenomes</taxon>
        <taxon>ecological metagenomes</taxon>
    </lineage>
</organism>
<evidence type="ECO:0000313" key="1">
    <source>
        <dbReference type="EMBL" id="GAG92824.1"/>
    </source>
</evidence>
<protein>
    <submittedName>
        <fullName evidence="1">Uncharacterized protein</fullName>
    </submittedName>
</protein>
<name>X1BAE4_9ZZZZ</name>
<proteinExistence type="predicted"/>
<dbReference type="EMBL" id="BART01026102">
    <property type="protein sequence ID" value="GAG92824.1"/>
    <property type="molecule type" value="Genomic_DNA"/>
</dbReference>
<sequence>MAMDIRYITEIGCSITSIALHLNLIERIIFEIKIITICRIVRFINIAGQLKKTPTGSNMKGNKNMADTKMITIEIIYIL</sequence>
<dbReference type="AlphaFoldDB" id="X1BAE4"/>
<comment type="caution">
    <text evidence="1">The sequence shown here is derived from an EMBL/GenBank/DDBJ whole genome shotgun (WGS) entry which is preliminary data.</text>
</comment>